<comment type="cofactor">
    <cofactor evidence="1">
        <name>FAD</name>
        <dbReference type="ChEBI" id="CHEBI:57692"/>
    </cofactor>
</comment>
<protein>
    <submittedName>
        <fullName evidence="9">Acyl-CoA dehydrogenase</fullName>
    </submittedName>
</protein>
<dbReference type="InterPro" id="IPR009100">
    <property type="entry name" value="AcylCoA_DH/oxidase_NM_dom_sf"/>
</dbReference>
<dbReference type="Gene3D" id="1.10.540.10">
    <property type="entry name" value="Acyl-CoA dehydrogenase/oxidase, N-terminal domain"/>
    <property type="match status" value="1"/>
</dbReference>
<keyword evidence="5" id="KW-0560">Oxidoreductase</keyword>
<evidence type="ECO:0000313" key="10">
    <source>
        <dbReference type="Proteomes" id="UP000295294"/>
    </source>
</evidence>
<name>A0A4P7LHX6_9BURK</name>
<dbReference type="RefSeq" id="WP_135706639.1">
    <property type="nucleotide sequence ID" value="NZ_CP038636.1"/>
</dbReference>
<dbReference type="PANTHER" id="PTHR43292">
    <property type="entry name" value="ACYL-COA DEHYDROGENASE"/>
    <property type="match status" value="1"/>
</dbReference>
<keyword evidence="3" id="KW-0285">Flavoprotein</keyword>
<evidence type="ECO:0000256" key="1">
    <source>
        <dbReference type="ARBA" id="ARBA00001974"/>
    </source>
</evidence>
<dbReference type="Gene3D" id="2.40.110.10">
    <property type="entry name" value="Butyryl-CoA Dehydrogenase, subunit A, domain 2"/>
    <property type="match status" value="1"/>
</dbReference>
<dbReference type="GO" id="GO:0050660">
    <property type="term" value="F:flavin adenine dinucleotide binding"/>
    <property type="evidence" value="ECO:0007669"/>
    <property type="project" value="InterPro"/>
</dbReference>
<dbReference type="InterPro" id="IPR006091">
    <property type="entry name" value="Acyl-CoA_Oxase/DH_mid-dom"/>
</dbReference>
<dbReference type="OrthoDB" id="9770681at2"/>
<dbReference type="InterPro" id="IPR052161">
    <property type="entry name" value="Mycobact_Acyl-CoA_DH"/>
</dbReference>
<keyword evidence="9" id="KW-0614">Plasmid</keyword>
<dbReference type="InterPro" id="IPR009075">
    <property type="entry name" value="AcylCo_DH/oxidase_C"/>
</dbReference>
<evidence type="ECO:0000256" key="5">
    <source>
        <dbReference type="ARBA" id="ARBA00023002"/>
    </source>
</evidence>
<dbReference type="KEGG" id="cox:E0W60_30540"/>
<keyword evidence="4" id="KW-0274">FAD</keyword>
<reference evidence="9 10" key="1">
    <citation type="submission" date="2019-03" db="EMBL/GenBank/DDBJ databases">
        <title>Efficiently degradation of phenoxyalkanoic acid herbicides by Cupriavidus oxalaticus strain X32.</title>
        <authorList>
            <person name="Sheng X."/>
        </authorList>
    </citation>
    <scope>NUCLEOTIDE SEQUENCE [LARGE SCALE GENOMIC DNA]</scope>
    <source>
        <strain evidence="9 10">X32</strain>
        <plasmid evidence="9 10">unnamed1</plasmid>
    </source>
</reference>
<dbReference type="InterPro" id="IPR046373">
    <property type="entry name" value="Acyl-CoA_Oxase/DH_mid-dom_sf"/>
</dbReference>
<accession>A0A4P7LHX6</accession>
<geneLocation type="plasmid" evidence="9">
    <name>unnamed1</name>
</geneLocation>
<dbReference type="EMBL" id="CP038636">
    <property type="protein sequence ID" value="QBY55395.1"/>
    <property type="molecule type" value="Genomic_DNA"/>
</dbReference>
<comment type="similarity">
    <text evidence="2">Belongs to the acyl-CoA dehydrogenase family.</text>
</comment>
<dbReference type="Proteomes" id="UP000295294">
    <property type="component" value="Plasmid unnamed1"/>
</dbReference>
<evidence type="ECO:0000256" key="3">
    <source>
        <dbReference type="ARBA" id="ARBA00022630"/>
    </source>
</evidence>
<sequence>MTSNLSSLSLSAIPPADEALRQPVRDFVQAELVGTAPDLRARSWLGFSAEFSRALGAQGLIGLTMPREHGGAGRSAFARFVMIEEMLAAGAPVAGHWVADRQTAPLILHYGTPAQREFFLPRIIAGEMIIAIGLSEPDTGSDLASVRTRAVRTETGWRINGRKIWTSNAHRAHYTCALVRTSGTPDDRHKGLSQLLIDMSLPGVSVRPIPDIAGDSHFCEVLFEDVDVPADALLGEEGSGWRQVTSELAFERSGPERIYSSLVLVETWLAELRQLGEVPLAVQAIAGRMAGRMAVLRAMSIAVAACLEAGENPEQEASLVKDLGTEFEQAVQDWIAQALELTPGHEASDALLRTLAYVSLISPTYSIRGGTRHIMRSIIARGIGLR</sequence>
<dbReference type="GO" id="GO:0005886">
    <property type="term" value="C:plasma membrane"/>
    <property type="evidence" value="ECO:0007669"/>
    <property type="project" value="TreeGrafter"/>
</dbReference>
<evidence type="ECO:0000256" key="4">
    <source>
        <dbReference type="ARBA" id="ARBA00022827"/>
    </source>
</evidence>
<dbReference type="GO" id="GO:0016627">
    <property type="term" value="F:oxidoreductase activity, acting on the CH-CH group of donors"/>
    <property type="evidence" value="ECO:0007669"/>
    <property type="project" value="InterPro"/>
</dbReference>
<evidence type="ECO:0000256" key="2">
    <source>
        <dbReference type="ARBA" id="ARBA00009347"/>
    </source>
</evidence>
<dbReference type="InterPro" id="IPR037069">
    <property type="entry name" value="AcylCoA_DH/ox_N_sf"/>
</dbReference>
<feature type="domain" description="Acyl-CoA dehydrogenase/oxidase C-terminal" evidence="6">
    <location>
        <begin position="240"/>
        <end position="383"/>
    </location>
</feature>
<dbReference type="Gene3D" id="1.20.140.10">
    <property type="entry name" value="Butyryl-CoA Dehydrogenase, subunit A, domain 3"/>
    <property type="match status" value="1"/>
</dbReference>
<evidence type="ECO:0000313" key="9">
    <source>
        <dbReference type="EMBL" id="QBY55395.1"/>
    </source>
</evidence>
<evidence type="ECO:0000259" key="8">
    <source>
        <dbReference type="Pfam" id="PF02771"/>
    </source>
</evidence>
<feature type="domain" description="Acyl-CoA oxidase/dehydrogenase middle" evidence="7">
    <location>
        <begin position="131"/>
        <end position="226"/>
    </location>
</feature>
<dbReference type="Pfam" id="PF00441">
    <property type="entry name" value="Acyl-CoA_dh_1"/>
    <property type="match status" value="1"/>
</dbReference>
<evidence type="ECO:0000259" key="6">
    <source>
        <dbReference type="Pfam" id="PF00441"/>
    </source>
</evidence>
<dbReference type="SUPFAM" id="SSF47203">
    <property type="entry name" value="Acyl-CoA dehydrogenase C-terminal domain-like"/>
    <property type="match status" value="1"/>
</dbReference>
<feature type="domain" description="Acyl-CoA dehydrogenase/oxidase N-terminal" evidence="8">
    <location>
        <begin position="16"/>
        <end position="127"/>
    </location>
</feature>
<dbReference type="PANTHER" id="PTHR43292:SF4">
    <property type="entry name" value="ACYL-COA DEHYDROGENASE FADE34"/>
    <property type="match status" value="1"/>
</dbReference>
<gene>
    <name evidence="9" type="ORF">E0W60_30540</name>
</gene>
<organism evidence="9 10">
    <name type="scientific">Cupriavidus oxalaticus</name>
    <dbReference type="NCBI Taxonomy" id="96344"/>
    <lineage>
        <taxon>Bacteria</taxon>
        <taxon>Pseudomonadati</taxon>
        <taxon>Pseudomonadota</taxon>
        <taxon>Betaproteobacteria</taxon>
        <taxon>Burkholderiales</taxon>
        <taxon>Burkholderiaceae</taxon>
        <taxon>Cupriavidus</taxon>
    </lineage>
</organism>
<dbReference type="InterPro" id="IPR013786">
    <property type="entry name" value="AcylCoA_DH/ox_N"/>
</dbReference>
<evidence type="ECO:0000259" key="7">
    <source>
        <dbReference type="Pfam" id="PF02770"/>
    </source>
</evidence>
<proteinExistence type="inferred from homology"/>
<dbReference type="Pfam" id="PF02770">
    <property type="entry name" value="Acyl-CoA_dh_M"/>
    <property type="match status" value="1"/>
</dbReference>
<dbReference type="SUPFAM" id="SSF56645">
    <property type="entry name" value="Acyl-CoA dehydrogenase NM domain-like"/>
    <property type="match status" value="1"/>
</dbReference>
<dbReference type="Pfam" id="PF02771">
    <property type="entry name" value="Acyl-CoA_dh_N"/>
    <property type="match status" value="1"/>
</dbReference>
<dbReference type="AlphaFoldDB" id="A0A4P7LHX6"/>
<dbReference type="FunFam" id="2.40.110.10:FF:000011">
    <property type="entry name" value="Acyl-CoA dehydrogenase FadE34"/>
    <property type="match status" value="1"/>
</dbReference>
<dbReference type="InterPro" id="IPR036250">
    <property type="entry name" value="AcylCo_DH-like_C"/>
</dbReference>